<organism evidence="1">
    <name type="scientific">bioreactor metagenome</name>
    <dbReference type="NCBI Taxonomy" id="1076179"/>
    <lineage>
        <taxon>unclassified sequences</taxon>
        <taxon>metagenomes</taxon>
        <taxon>ecological metagenomes</taxon>
    </lineage>
</organism>
<accession>A0A645GPJ8</accession>
<comment type="caution">
    <text evidence="1">The sequence shown here is derived from an EMBL/GenBank/DDBJ whole genome shotgun (WGS) entry which is preliminary data.</text>
</comment>
<dbReference type="EMBL" id="VSSQ01078309">
    <property type="protein sequence ID" value="MPN28140.1"/>
    <property type="molecule type" value="Genomic_DNA"/>
</dbReference>
<dbReference type="AntiFam" id="ANF00160">
    <property type="entry name" value="Shadow ORF (opposite NIK1)"/>
</dbReference>
<sequence>MIRLVLQLAVGLRQTRAERGNPQHRLHLRLKDAFRRTLGNEIVAPHLDRRDQVGVAVCCRDEDDRRPGPGFMPFQPANPGCRLETVHPRHLDVHQHEVEGFVAKHVDRRLTVVRMAHFVTEGFQTCRRDHGDRARVIDQKDFHDTVNS</sequence>
<name>A0A645GPJ8_9ZZZZ</name>
<protein>
    <submittedName>
        <fullName evidence="1">Uncharacterized protein</fullName>
    </submittedName>
</protein>
<evidence type="ECO:0000313" key="1">
    <source>
        <dbReference type="EMBL" id="MPN28140.1"/>
    </source>
</evidence>
<dbReference type="AlphaFoldDB" id="A0A645GPJ8"/>
<proteinExistence type="predicted"/>
<gene>
    <name evidence="1" type="ORF">SDC9_175579</name>
</gene>
<reference evidence="1" key="1">
    <citation type="submission" date="2019-08" db="EMBL/GenBank/DDBJ databases">
        <authorList>
            <person name="Kucharzyk K."/>
            <person name="Murdoch R.W."/>
            <person name="Higgins S."/>
            <person name="Loffler F."/>
        </authorList>
    </citation>
    <scope>NUCLEOTIDE SEQUENCE</scope>
</reference>